<feature type="compositionally biased region" description="Basic and acidic residues" evidence="1">
    <location>
        <begin position="80"/>
        <end position="95"/>
    </location>
</feature>
<keyword evidence="3" id="KW-0732">Signal</keyword>
<evidence type="ECO:0000256" key="3">
    <source>
        <dbReference type="SAM" id="SignalP"/>
    </source>
</evidence>
<dbReference type="OrthoDB" id="10282414at2759"/>
<proteinExistence type="predicted"/>
<feature type="region of interest" description="Disordered" evidence="1">
    <location>
        <begin position="66"/>
        <end position="95"/>
    </location>
</feature>
<feature type="signal peptide" evidence="3">
    <location>
        <begin position="1"/>
        <end position="25"/>
    </location>
</feature>
<protein>
    <recommendedName>
        <fullName evidence="6">TNFR-Cys domain-containing protein</fullName>
    </recommendedName>
</protein>
<name>A0A3M6UB07_POCDA</name>
<gene>
    <name evidence="4" type="ORF">pdam_00025198</name>
</gene>
<accession>A0A3M6UB07</accession>
<dbReference type="EMBL" id="RCHS01001904">
    <property type="protein sequence ID" value="RMX50729.1"/>
    <property type="molecule type" value="Genomic_DNA"/>
</dbReference>
<sequence length="200" mass="22063">MKFTLLLFCIFAYLLLFFVAGSSSGVANLCEEGKFFDSSKQKYKSCLECKSDMQECYSCCQTEVHGGEKNNSSTPILRHQVTDKPGLHDGKPRAAEGDKSLPNIFVVSTISVFLISSLLVLVLVVIRSSLERRVEARESTSMSRQSQQSSPVIEIMTTHAQLLVQRDDASEGDAANEGDVASEGNVRLDNTYYVDAVMCR</sequence>
<keyword evidence="2" id="KW-0812">Transmembrane</keyword>
<evidence type="ECO:0000256" key="2">
    <source>
        <dbReference type="SAM" id="Phobius"/>
    </source>
</evidence>
<evidence type="ECO:0008006" key="6">
    <source>
        <dbReference type="Google" id="ProtNLM"/>
    </source>
</evidence>
<feature type="chain" id="PRO_5018216772" description="TNFR-Cys domain-containing protein" evidence="3">
    <location>
        <begin position="26"/>
        <end position="200"/>
    </location>
</feature>
<reference evidence="4 5" key="1">
    <citation type="journal article" date="2018" name="Sci. Rep.">
        <title>Comparative analysis of the Pocillopora damicornis genome highlights role of immune system in coral evolution.</title>
        <authorList>
            <person name="Cunning R."/>
            <person name="Bay R.A."/>
            <person name="Gillette P."/>
            <person name="Baker A.C."/>
            <person name="Traylor-Knowles N."/>
        </authorList>
    </citation>
    <scope>NUCLEOTIDE SEQUENCE [LARGE SCALE GENOMIC DNA]</scope>
    <source>
        <strain evidence="4">RSMAS</strain>
        <tissue evidence="4">Whole animal</tissue>
    </source>
</reference>
<evidence type="ECO:0000313" key="4">
    <source>
        <dbReference type="EMBL" id="RMX50729.1"/>
    </source>
</evidence>
<dbReference type="Proteomes" id="UP000275408">
    <property type="component" value="Unassembled WGS sequence"/>
</dbReference>
<keyword evidence="2" id="KW-1133">Transmembrane helix</keyword>
<keyword evidence="2" id="KW-0472">Membrane</keyword>
<dbReference type="AlphaFoldDB" id="A0A3M6UB07"/>
<evidence type="ECO:0000313" key="5">
    <source>
        <dbReference type="Proteomes" id="UP000275408"/>
    </source>
</evidence>
<organism evidence="4 5">
    <name type="scientific">Pocillopora damicornis</name>
    <name type="common">Cauliflower coral</name>
    <name type="synonym">Millepora damicornis</name>
    <dbReference type="NCBI Taxonomy" id="46731"/>
    <lineage>
        <taxon>Eukaryota</taxon>
        <taxon>Metazoa</taxon>
        <taxon>Cnidaria</taxon>
        <taxon>Anthozoa</taxon>
        <taxon>Hexacorallia</taxon>
        <taxon>Scleractinia</taxon>
        <taxon>Astrocoeniina</taxon>
        <taxon>Pocilloporidae</taxon>
        <taxon>Pocillopora</taxon>
    </lineage>
</organism>
<keyword evidence="5" id="KW-1185">Reference proteome</keyword>
<evidence type="ECO:0000256" key="1">
    <source>
        <dbReference type="SAM" id="MobiDB-lite"/>
    </source>
</evidence>
<comment type="caution">
    <text evidence="4">The sequence shown here is derived from an EMBL/GenBank/DDBJ whole genome shotgun (WGS) entry which is preliminary data.</text>
</comment>
<feature type="transmembrane region" description="Helical" evidence="2">
    <location>
        <begin position="104"/>
        <end position="126"/>
    </location>
</feature>